<keyword evidence="2" id="KW-1185">Reference proteome</keyword>
<organism evidence="1 2">
    <name type="scientific">Candidatus Methylacidithermus pantelleriae</name>
    <dbReference type="NCBI Taxonomy" id="2744239"/>
    <lineage>
        <taxon>Bacteria</taxon>
        <taxon>Pseudomonadati</taxon>
        <taxon>Verrucomicrobiota</taxon>
        <taxon>Methylacidiphilae</taxon>
        <taxon>Methylacidiphilales</taxon>
        <taxon>Methylacidiphilaceae</taxon>
        <taxon>Candidatus Methylacidithermus</taxon>
    </lineage>
</organism>
<evidence type="ECO:0000313" key="2">
    <source>
        <dbReference type="Proteomes" id="UP000663859"/>
    </source>
</evidence>
<reference evidence="1" key="1">
    <citation type="submission" date="2021-02" db="EMBL/GenBank/DDBJ databases">
        <authorList>
            <person name="Cremers G."/>
            <person name="Picone N."/>
        </authorList>
    </citation>
    <scope>NUCLEOTIDE SEQUENCE</scope>
    <source>
        <strain evidence="1">PQ17</strain>
    </source>
</reference>
<dbReference type="EMBL" id="CAJNOB010000010">
    <property type="protein sequence ID" value="CAF0695003.1"/>
    <property type="molecule type" value="Genomic_DNA"/>
</dbReference>
<accession>A0A8J2BNY2</accession>
<evidence type="ECO:0000313" key="1">
    <source>
        <dbReference type="EMBL" id="CAF0695003.1"/>
    </source>
</evidence>
<proteinExistence type="predicted"/>
<protein>
    <submittedName>
        <fullName evidence="1">Uncharacterized protein</fullName>
    </submittedName>
</protein>
<gene>
    <name evidence="1" type="ORF">MPNT_180024</name>
</gene>
<dbReference type="AlphaFoldDB" id="A0A8J2BNY2"/>
<name>A0A8J2BNY2_9BACT</name>
<sequence>MWPGGLFASSRRAAAFSKKESPGYFRKKTFLLPSFVPAVLQKGKRLQVAHSPDWAKLSFSYLVRRVPLLSREKRRPSFAKRKTGSSKGIF</sequence>
<comment type="caution">
    <text evidence="1">The sequence shown here is derived from an EMBL/GenBank/DDBJ whole genome shotgun (WGS) entry which is preliminary data.</text>
</comment>
<dbReference type="Proteomes" id="UP000663859">
    <property type="component" value="Unassembled WGS sequence"/>
</dbReference>